<gene>
    <name evidence="2" type="ORF">C6Y45_02665</name>
</gene>
<feature type="transmembrane region" description="Helical" evidence="1">
    <location>
        <begin position="75"/>
        <end position="100"/>
    </location>
</feature>
<name>A0A2T4UA86_9BACI</name>
<dbReference type="OrthoDB" id="2868677at2"/>
<proteinExistence type="predicted"/>
<keyword evidence="3" id="KW-1185">Reference proteome</keyword>
<sequence length="171" mass="19580">MNRRIWKWLLRGYAVILFLVAASYFGYYYYVGISWGLRDGAAGLMISDGPLLLLVPTAAAVFMRHFSGWWMHMIFFSYLLIGKLIGIAANLFLLSTGLIVDAEGGTNYFVEVNYMLLYTAALFLFSLKPVRNQFGLKKGRRRMFYPFWVGGAALLLYAVHLTAIYVYFHLI</sequence>
<accession>A0A2T4UA86</accession>
<keyword evidence="1" id="KW-1133">Transmembrane helix</keyword>
<organism evidence="2 3">
    <name type="scientific">Alkalicoccus saliphilus</name>
    <dbReference type="NCBI Taxonomy" id="200989"/>
    <lineage>
        <taxon>Bacteria</taxon>
        <taxon>Bacillati</taxon>
        <taxon>Bacillota</taxon>
        <taxon>Bacilli</taxon>
        <taxon>Bacillales</taxon>
        <taxon>Bacillaceae</taxon>
        <taxon>Alkalicoccus</taxon>
    </lineage>
</organism>
<protein>
    <submittedName>
        <fullName evidence="2">Uncharacterized protein</fullName>
    </submittedName>
</protein>
<dbReference type="AlphaFoldDB" id="A0A2T4UA86"/>
<comment type="caution">
    <text evidence="2">The sequence shown here is derived from an EMBL/GenBank/DDBJ whole genome shotgun (WGS) entry which is preliminary data.</text>
</comment>
<feature type="transmembrane region" description="Helical" evidence="1">
    <location>
        <begin position="143"/>
        <end position="168"/>
    </location>
</feature>
<feature type="transmembrane region" description="Helical" evidence="1">
    <location>
        <begin position="12"/>
        <end position="30"/>
    </location>
</feature>
<evidence type="ECO:0000313" key="2">
    <source>
        <dbReference type="EMBL" id="PTL40302.1"/>
    </source>
</evidence>
<feature type="transmembrane region" description="Helical" evidence="1">
    <location>
        <begin position="42"/>
        <end position="63"/>
    </location>
</feature>
<evidence type="ECO:0000313" key="3">
    <source>
        <dbReference type="Proteomes" id="UP000240509"/>
    </source>
</evidence>
<reference evidence="2 3" key="1">
    <citation type="submission" date="2018-03" db="EMBL/GenBank/DDBJ databases">
        <title>Alkalicoccus saliphilus sp. nov., isolated from a mineral pool.</title>
        <authorList>
            <person name="Zhao B."/>
        </authorList>
    </citation>
    <scope>NUCLEOTIDE SEQUENCE [LARGE SCALE GENOMIC DNA]</scope>
    <source>
        <strain evidence="2 3">6AG</strain>
    </source>
</reference>
<evidence type="ECO:0000256" key="1">
    <source>
        <dbReference type="SAM" id="Phobius"/>
    </source>
</evidence>
<dbReference type="Proteomes" id="UP000240509">
    <property type="component" value="Unassembled WGS sequence"/>
</dbReference>
<keyword evidence="1" id="KW-0812">Transmembrane</keyword>
<dbReference type="RefSeq" id="WP_107583480.1">
    <property type="nucleotide sequence ID" value="NZ_PZJJ01000002.1"/>
</dbReference>
<dbReference type="EMBL" id="PZJJ01000002">
    <property type="protein sequence ID" value="PTL40302.1"/>
    <property type="molecule type" value="Genomic_DNA"/>
</dbReference>
<keyword evidence="1" id="KW-0472">Membrane</keyword>
<feature type="transmembrane region" description="Helical" evidence="1">
    <location>
        <begin position="112"/>
        <end position="131"/>
    </location>
</feature>